<keyword evidence="2" id="KW-1185">Reference proteome</keyword>
<evidence type="ECO:0000313" key="1">
    <source>
        <dbReference type="EMBL" id="SAL81329.1"/>
    </source>
</evidence>
<gene>
    <name evidence="1" type="ORF">AWB66_06408</name>
</gene>
<accession>A0A158KKP4</accession>
<dbReference type="Proteomes" id="UP000054717">
    <property type="component" value="Unassembled WGS sequence"/>
</dbReference>
<proteinExistence type="predicted"/>
<sequence>MDKKVIAIGEAIAKDSATRVIRDVGKGVKRIDATDKARDGRAIDEDFPAEFGRERRDSRILHAIHDSLKRKVIDLDVACNVTGHR</sequence>
<name>A0A158KKP4_9BURK</name>
<protein>
    <submittedName>
        <fullName evidence="1">Uncharacterized protein</fullName>
    </submittedName>
</protein>
<reference evidence="1" key="1">
    <citation type="submission" date="2016-01" db="EMBL/GenBank/DDBJ databases">
        <authorList>
            <person name="Peeters Charlotte."/>
        </authorList>
    </citation>
    <scope>NUCLEOTIDE SEQUENCE</scope>
    <source>
        <strain evidence="1">LMG 22936</strain>
    </source>
</reference>
<organism evidence="1 2">
    <name type="scientific">Caballeronia telluris</name>
    <dbReference type="NCBI Taxonomy" id="326475"/>
    <lineage>
        <taxon>Bacteria</taxon>
        <taxon>Pseudomonadati</taxon>
        <taxon>Pseudomonadota</taxon>
        <taxon>Betaproteobacteria</taxon>
        <taxon>Burkholderiales</taxon>
        <taxon>Burkholderiaceae</taxon>
        <taxon>Caballeronia</taxon>
    </lineage>
</organism>
<dbReference type="EMBL" id="FCNZ02000116">
    <property type="protein sequence ID" value="SAL81329.1"/>
    <property type="molecule type" value="Genomic_DNA"/>
</dbReference>
<comment type="caution">
    <text evidence="1">The sequence shown here is derived from an EMBL/GenBank/DDBJ whole genome shotgun (WGS) entry which is preliminary data.</text>
</comment>
<dbReference type="AlphaFoldDB" id="A0A158KKP4"/>
<evidence type="ECO:0000313" key="2">
    <source>
        <dbReference type="Proteomes" id="UP000054717"/>
    </source>
</evidence>